<dbReference type="InterPro" id="IPR016032">
    <property type="entry name" value="Sig_transdc_resp-reg_C-effctor"/>
</dbReference>
<evidence type="ECO:0000256" key="2">
    <source>
        <dbReference type="ARBA" id="ARBA00023125"/>
    </source>
</evidence>
<gene>
    <name evidence="3" type="ORF">BJI69_18625</name>
</gene>
<dbReference type="SMART" id="SM00448">
    <property type="entry name" value="REC"/>
    <property type="match status" value="1"/>
</dbReference>
<dbReference type="PANTHER" id="PTHR43214">
    <property type="entry name" value="TWO-COMPONENT RESPONSE REGULATOR"/>
    <property type="match status" value="1"/>
</dbReference>
<dbReference type="SUPFAM" id="SSF46894">
    <property type="entry name" value="C-terminal effector domain of the bipartite response regulators"/>
    <property type="match status" value="1"/>
</dbReference>
<dbReference type="RefSeq" id="WP_046969076.1">
    <property type="nucleotide sequence ID" value="NZ_CP017480.1"/>
</dbReference>
<dbReference type="PRINTS" id="PR00038">
    <property type="entry name" value="HTHLUXR"/>
</dbReference>
<sequence>MVYRVILADDHPVVLKGLSLALAKDGLATIVGEAQSPDELLALLDETPCDALITDFSMPAPGRDGLALLAEVRTRFPEMPVMVITTLANPALYREILATGVRGLIGKSGDAREIPEALMEIVSNHVYLGSSVRALLGAPQGASIGKSGTLADLSPRELTILRLFAGGNSVTDIARKTGRGLSTISQQKTNAMRKLGLETDAEIFEYIDRLRL</sequence>
<dbReference type="Gene3D" id="1.10.10.10">
    <property type="entry name" value="Winged helix-like DNA-binding domain superfamily/Winged helix DNA-binding domain"/>
    <property type="match status" value="1"/>
</dbReference>
<dbReference type="InterPro" id="IPR036388">
    <property type="entry name" value="WH-like_DNA-bd_sf"/>
</dbReference>
<dbReference type="CDD" id="cd06170">
    <property type="entry name" value="LuxR_C_like"/>
    <property type="match status" value="1"/>
</dbReference>
<keyword evidence="2" id="KW-0238">DNA-binding</keyword>
<keyword evidence="4" id="KW-1185">Reference proteome</keyword>
<dbReference type="Gene3D" id="3.40.50.2300">
    <property type="match status" value="1"/>
</dbReference>
<dbReference type="GO" id="GO:0006355">
    <property type="term" value="P:regulation of DNA-templated transcription"/>
    <property type="evidence" value="ECO:0007669"/>
    <property type="project" value="InterPro"/>
</dbReference>
<dbReference type="PROSITE" id="PS00622">
    <property type="entry name" value="HTH_LUXR_1"/>
    <property type="match status" value="1"/>
</dbReference>
<evidence type="ECO:0000256" key="1">
    <source>
        <dbReference type="ARBA" id="ARBA00022553"/>
    </source>
</evidence>
<protein>
    <submittedName>
        <fullName evidence="3">Uncharacterized protein</fullName>
    </submittedName>
</protein>
<accession>A0A0G9HAE2</accession>
<dbReference type="InterPro" id="IPR058245">
    <property type="entry name" value="NreC/VraR/RcsB-like_REC"/>
</dbReference>
<evidence type="ECO:0000313" key="4">
    <source>
        <dbReference type="Proteomes" id="UP000182987"/>
    </source>
</evidence>
<dbReference type="KEGG" id="lrz:BJI69_18625"/>
<dbReference type="InterPro" id="IPR011006">
    <property type="entry name" value="CheY-like_superfamily"/>
</dbReference>
<organism evidence="3 4">
    <name type="scientific">Luteibacter rhizovicinus DSM 16549</name>
    <dbReference type="NCBI Taxonomy" id="1440763"/>
    <lineage>
        <taxon>Bacteria</taxon>
        <taxon>Pseudomonadati</taxon>
        <taxon>Pseudomonadota</taxon>
        <taxon>Gammaproteobacteria</taxon>
        <taxon>Lysobacterales</taxon>
        <taxon>Rhodanobacteraceae</taxon>
        <taxon>Luteibacter</taxon>
    </lineage>
</organism>
<dbReference type="PROSITE" id="PS50110">
    <property type="entry name" value="RESPONSE_REGULATORY"/>
    <property type="match status" value="1"/>
</dbReference>
<dbReference type="InterPro" id="IPR039420">
    <property type="entry name" value="WalR-like"/>
</dbReference>
<reference evidence="4" key="1">
    <citation type="submission" date="2016-09" db="EMBL/GenBank/DDBJ databases">
        <authorList>
            <person name="Lysoe E."/>
        </authorList>
    </citation>
    <scope>NUCLEOTIDE SEQUENCE [LARGE SCALE GENOMIC DNA]</scope>
    <source>
        <strain evidence="4">LJ96T</strain>
    </source>
</reference>
<dbReference type="PROSITE" id="PS50043">
    <property type="entry name" value="HTH_LUXR_2"/>
    <property type="match status" value="1"/>
</dbReference>
<dbReference type="STRING" id="1440763.BJI69_18625"/>
<dbReference type="SMART" id="SM00421">
    <property type="entry name" value="HTH_LUXR"/>
    <property type="match status" value="1"/>
</dbReference>
<name>A0A0G9HAE2_9GAMM</name>
<dbReference type="GO" id="GO:0003677">
    <property type="term" value="F:DNA binding"/>
    <property type="evidence" value="ECO:0007669"/>
    <property type="project" value="InterPro"/>
</dbReference>
<dbReference type="Pfam" id="PF00072">
    <property type="entry name" value="Response_reg"/>
    <property type="match status" value="1"/>
</dbReference>
<dbReference type="InterPro" id="IPR001789">
    <property type="entry name" value="Sig_transdc_resp-reg_receiver"/>
</dbReference>
<dbReference type="InterPro" id="IPR000792">
    <property type="entry name" value="Tscrpt_reg_LuxR_C"/>
</dbReference>
<dbReference type="PANTHER" id="PTHR43214:SF17">
    <property type="entry name" value="TRANSCRIPTIONAL REGULATORY PROTEIN RCSB"/>
    <property type="match status" value="1"/>
</dbReference>
<dbReference type="GO" id="GO:0000160">
    <property type="term" value="P:phosphorelay signal transduction system"/>
    <property type="evidence" value="ECO:0007669"/>
    <property type="project" value="InterPro"/>
</dbReference>
<keyword evidence="1" id="KW-0597">Phosphoprotein</keyword>
<proteinExistence type="predicted"/>
<dbReference type="CDD" id="cd17535">
    <property type="entry name" value="REC_NarL-like"/>
    <property type="match status" value="1"/>
</dbReference>
<dbReference type="OrthoDB" id="5945638at2"/>
<dbReference type="PATRIC" id="fig|1440763.5.peg.3665"/>
<dbReference type="Pfam" id="PF00196">
    <property type="entry name" value="GerE"/>
    <property type="match status" value="1"/>
</dbReference>
<dbReference type="Proteomes" id="UP000182987">
    <property type="component" value="Chromosome"/>
</dbReference>
<dbReference type="AlphaFoldDB" id="A0A0G9HAE2"/>
<evidence type="ECO:0000313" key="3">
    <source>
        <dbReference type="EMBL" id="APG05715.1"/>
    </source>
</evidence>
<dbReference type="SUPFAM" id="SSF52172">
    <property type="entry name" value="CheY-like"/>
    <property type="match status" value="1"/>
</dbReference>
<dbReference type="EMBL" id="CP017480">
    <property type="protein sequence ID" value="APG05715.1"/>
    <property type="molecule type" value="Genomic_DNA"/>
</dbReference>